<sequence>MKKKKYTPPKINCNVVVIESSICAGSAFVKPQTSSDVTTEWEKGNDQNKNYEWDW</sequence>
<protein>
    <submittedName>
        <fullName evidence="2">Uncharacterized protein</fullName>
    </submittedName>
</protein>
<dbReference type="EMBL" id="FNUT01000019">
    <property type="protein sequence ID" value="SEG75631.1"/>
    <property type="molecule type" value="Genomic_DNA"/>
</dbReference>
<dbReference type="AlphaFoldDB" id="A0A1H6CRL5"/>
<dbReference type="Proteomes" id="UP000236731">
    <property type="component" value="Unassembled WGS sequence"/>
</dbReference>
<name>A0A1H6CRL5_9SPHI</name>
<evidence type="ECO:0000313" key="3">
    <source>
        <dbReference type="Proteomes" id="UP000236731"/>
    </source>
</evidence>
<dbReference type="RefSeq" id="WP_160003835.1">
    <property type="nucleotide sequence ID" value="NZ_CP049246.1"/>
</dbReference>
<evidence type="ECO:0000313" key="2">
    <source>
        <dbReference type="EMBL" id="SEG75631.1"/>
    </source>
</evidence>
<reference evidence="3" key="1">
    <citation type="submission" date="2016-10" db="EMBL/GenBank/DDBJ databases">
        <authorList>
            <person name="Varghese N."/>
            <person name="Submissions S."/>
        </authorList>
    </citation>
    <scope>NUCLEOTIDE SEQUENCE [LARGE SCALE GENOMIC DNA]</scope>
    <source>
        <strain evidence="3">DSM 22361</strain>
    </source>
</reference>
<feature type="region of interest" description="Disordered" evidence="1">
    <location>
        <begin position="34"/>
        <end position="55"/>
    </location>
</feature>
<proteinExistence type="predicted"/>
<evidence type="ECO:0000256" key="1">
    <source>
        <dbReference type="SAM" id="MobiDB-lite"/>
    </source>
</evidence>
<dbReference type="OrthoDB" id="712037at2"/>
<keyword evidence="3" id="KW-1185">Reference proteome</keyword>
<gene>
    <name evidence="2" type="ORF">SAMN05421877_11933</name>
</gene>
<feature type="compositionally biased region" description="Basic and acidic residues" evidence="1">
    <location>
        <begin position="40"/>
        <end position="55"/>
    </location>
</feature>
<accession>A0A1H6CRL5</accession>
<organism evidence="2 3">
    <name type="scientific">Sphingobacterium lactis</name>
    <dbReference type="NCBI Taxonomy" id="797291"/>
    <lineage>
        <taxon>Bacteria</taxon>
        <taxon>Pseudomonadati</taxon>
        <taxon>Bacteroidota</taxon>
        <taxon>Sphingobacteriia</taxon>
        <taxon>Sphingobacteriales</taxon>
        <taxon>Sphingobacteriaceae</taxon>
        <taxon>Sphingobacterium</taxon>
    </lineage>
</organism>